<evidence type="ECO:0008006" key="3">
    <source>
        <dbReference type="Google" id="ProtNLM"/>
    </source>
</evidence>
<name>A0A5N6MNY4_9ASTR</name>
<protein>
    <recommendedName>
        <fullName evidence="3">GAF domain-containing protein</fullName>
    </recommendedName>
</protein>
<gene>
    <name evidence="1" type="ORF">E3N88_30933</name>
</gene>
<evidence type="ECO:0000313" key="1">
    <source>
        <dbReference type="EMBL" id="KAD3641709.1"/>
    </source>
</evidence>
<keyword evidence="2" id="KW-1185">Reference proteome</keyword>
<sequence>MEAMNSLDHFNIMVVILCQLVPEIDFVLREVFENFNFHKKSGLLQFWACNTDHDSEEIGCNLVLTDLTCNPTHDQGLEDYRKRCLVKQYPLIGIETSVGNWLAGRAAQTGIADHKTKYYVVDQADQHSADVGARGQLVLPVFFDEGVENKLAGVIEYVTPVRKESYVEDFEQIQNLLKVSYSS</sequence>
<evidence type="ECO:0000313" key="2">
    <source>
        <dbReference type="Proteomes" id="UP000326396"/>
    </source>
</evidence>
<dbReference type="EMBL" id="SZYD01000015">
    <property type="protein sequence ID" value="KAD3641709.1"/>
    <property type="molecule type" value="Genomic_DNA"/>
</dbReference>
<organism evidence="1 2">
    <name type="scientific">Mikania micrantha</name>
    <name type="common">bitter vine</name>
    <dbReference type="NCBI Taxonomy" id="192012"/>
    <lineage>
        <taxon>Eukaryota</taxon>
        <taxon>Viridiplantae</taxon>
        <taxon>Streptophyta</taxon>
        <taxon>Embryophyta</taxon>
        <taxon>Tracheophyta</taxon>
        <taxon>Spermatophyta</taxon>
        <taxon>Magnoliopsida</taxon>
        <taxon>eudicotyledons</taxon>
        <taxon>Gunneridae</taxon>
        <taxon>Pentapetalae</taxon>
        <taxon>asterids</taxon>
        <taxon>campanulids</taxon>
        <taxon>Asterales</taxon>
        <taxon>Asteraceae</taxon>
        <taxon>Asteroideae</taxon>
        <taxon>Heliantheae alliance</taxon>
        <taxon>Eupatorieae</taxon>
        <taxon>Mikania</taxon>
    </lineage>
</organism>
<accession>A0A5N6MNY4</accession>
<comment type="caution">
    <text evidence="1">The sequence shown here is derived from an EMBL/GenBank/DDBJ whole genome shotgun (WGS) entry which is preliminary data.</text>
</comment>
<reference evidence="1 2" key="1">
    <citation type="submission" date="2019-05" db="EMBL/GenBank/DDBJ databases">
        <title>Mikania micrantha, genome provides insights into the molecular mechanism of rapid growth.</title>
        <authorList>
            <person name="Liu B."/>
        </authorList>
    </citation>
    <scope>NUCLEOTIDE SEQUENCE [LARGE SCALE GENOMIC DNA]</scope>
    <source>
        <strain evidence="1">NLD-2019</strain>
        <tissue evidence="1">Leaf</tissue>
    </source>
</reference>
<proteinExistence type="predicted"/>
<dbReference type="AlphaFoldDB" id="A0A5N6MNY4"/>
<dbReference type="Proteomes" id="UP000326396">
    <property type="component" value="Linkage Group LG5"/>
</dbReference>